<dbReference type="Proteomes" id="UP001180020">
    <property type="component" value="Unassembled WGS sequence"/>
</dbReference>
<feature type="transmembrane region" description="Helical" evidence="2">
    <location>
        <begin position="152"/>
        <end position="173"/>
    </location>
</feature>
<reference evidence="3" key="1">
    <citation type="journal article" date="2023" name="Nat. Commun.">
        <title>Diploid and tetraploid genomes of Acorus and the evolution of monocots.</title>
        <authorList>
            <person name="Ma L."/>
            <person name="Liu K.W."/>
            <person name="Li Z."/>
            <person name="Hsiao Y.Y."/>
            <person name="Qi Y."/>
            <person name="Fu T."/>
            <person name="Tang G.D."/>
            <person name="Zhang D."/>
            <person name="Sun W.H."/>
            <person name="Liu D.K."/>
            <person name="Li Y."/>
            <person name="Chen G.Z."/>
            <person name="Liu X.D."/>
            <person name="Liao X.Y."/>
            <person name="Jiang Y.T."/>
            <person name="Yu X."/>
            <person name="Hao Y."/>
            <person name="Huang J."/>
            <person name="Zhao X.W."/>
            <person name="Ke S."/>
            <person name="Chen Y.Y."/>
            <person name="Wu W.L."/>
            <person name="Hsu J.L."/>
            <person name="Lin Y.F."/>
            <person name="Huang M.D."/>
            <person name="Li C.Y."/>
            <person name="Huang L."/>
            <person name="Wang Z.W."/>
            <person name="Zhao X."/>
            <person name="Zhong W.Y."/>
            <person name="Peng D.H."/>
            <person name="Ahmad S."/>
            <person name="Lan S."/>
            <person name="Zhang J.S."/>
            <person name="Tsai W.C."/>
            <person name="Van de Peer Y."/>
            <person name="Liu Z.J."/>
        </authorList>
    </citation>
    <scope>NUCLEOTIDE SEQUENCE</scope>
    <source>
        <strain evidence="3">CP</strain>
    </source>
</reference>
<name>A0AAV9CCY0_ACOCL</name>
<evidence type="ECO:0000256" key="2">
    <source>
        <dbReference type="SAM" id="Phobius"/>
    </source>
</evidence>
<accession>A0AAV9CCY0</accession>
<evidence type="ECO:0000313" key="3">
    <source>
        <dbReference type="EMBL" id="KAK1286903.1"/>
    </source>
</evidence>
<proteinExistence type="predicted"/>
<keyword evidence="2" id="KW-0812">Transmembrane</keyword>
<comment type="caution">
    <text evidence="3">The sequence shown here is derived from an EMBL/GenBank/DDBJ whole genome shotgun (WGS) entry which is preliminary data.</text>
</comment>
<keyword evidence="4" id="KW-1185">Reference proteome</keyword>
<evidence type="ECO:0000313" key="4">
    <source>
        <dbReference type="Proteomes" id="UP001180020"/>
    </source>
</evidence>
<evidence type="ECO:0008006" key="5">
    <source>
        <dbReference type="Google" id="ProtNLM"/>
    </source>
</evidence>
<keyword evidence="2" id="KW-1133">Transmembrane helix</keyword>
<sequence length="211" mass="22791">MNLSLSEPFFTLFNTSLPTPTPPNEPLAADVHEHTPVFLAIDIESPPPPSKPATTTTTFKPPSPSSEGGSAHDTKRVAKLVAPVALFLASVAVALVMNPPADARAVNHPYLLVAYAAFDYLAIFMGVGLCVHAILTPATTITCKVVWVQKRVMIMAVVSVFVAFVLRTCIVFPMAFLGFVWMVFMLAVVVVVFWLLIAWKRETPCGGPVQV</sequence>
<gene>
    <name evidence="3" type="ORF">QJS10_CPB20g00434</name>
</gene>
<dbReference type="EMBL" id="JAUJYO010000020">
    <property type="protein sequence ID" value="KAK1286903.1"/>
    <property type="molecule type" value="Genomic_DNA"/>
</dbReference>
<organism evidence="3 4">
    <name type="scientific">Acorus calamus</name>
    <name type="common">Sweet flag</name>
    <dbReference type="NCBI Taxonomy" id="4465"/>
    <lineage>
        <taxon>Eukaryota</taxon>
        <taxon>Viridiplantae</taxon>
        <taxon>Streptophyta</taxon>
        <taxon>Embryophyta</taxon>
        <taxon>Tracheophyta</taxon>
        <taxon>Spermatophyta</taxon>
        <taxon>Magnoliopsida</taxon>
        <taxon>Liliopsida</taxon>
        <taxon>Acoraceae</taxon>
        <taxon>Acorus</taxon>
    </lineage>
</organism>
<feature type="transmembrane region" description="Helical" evidence="2">
    <location>
        <begin position="110"/>
        <end position="131"/>
    </location>
</feature>
<reference evidence="3" key="2">
    <citation type="submission" date="2023-06" db="EMBL/GenBank/DDBJ databases">
        <authorList>
            <person name="Ma L."/>
            <person name="Liu K.-W."/>
            <person name="Li Z."/>
            <person name="Hsiao Y.-Y."/>
            <person name="Qi Y."/>
            <person name="Fu T."/>
            <person name="Tang G."/>
            <person name="Zhang D."/>
            <person name="Sun W.-H."/>
            <person name="Liu D.-K."/>
            <person name="Li Y."/>
            <person name="Chen G.-Z."/>
            <person name="Liu X.-D."/>
            <person name="Liao X.-Y."/>
            <person name="Jiang Y.-T."/>
            <person name="Yu X."/>
            <person name="Hao Y."/>
            <person name="Huang J."/>
            <person name="Zhao X.-W."/>
            <person name="Ke S."/>
            <person name="Chen Y.-Y."/>
            <person name="Wu W.-L."/>
            <person name="Hsu J.-L."/>
            <person name="Lin Y.-F."/>
            <person name="Huang M.-D."/>
            <person name="Li C.-Y."/>
            <person name="Huang L."/>
            <person name="Wang Z.-W."/>
            <person name="Zhao X."/>
            <person name="Zhong W.-Y."/>
            <person name="Peng D.-H."/>
            <person name="Ahmad S."/>
            <person name="Lan S."/>
            <person name="Zhang J.-S."/>
            <person name="Tsai W.-C."/>
            <person name="Van De Peer Y."/>
            <person name="Liu Z.-J."/>
        </authorList>
    </citation>
    <scope>NUCLEOTIDE SEQUENCE</scope>
    <source>
        <strain evidence="3">CP</strain>
        <tissue evidence="3">Leaves</tissue>
    </source>
</reference>
<keyword evidence="2" id="KW-0472">Membrane</keyword>
<feature type="region of interest" description="Disordered" evidence="1">
    <location>
        <begin position="46"/>
        <end position="72"/>
    </location>
</feature>
<evidence type="ECO:0000256" key="1">
    <source>
        <dbReference type="SAM" id="MobiDB-lite"/>
    </source>
</evidence>
<dbReference type="AlphaFoldDB" id="A0AAV9CCY0"/>
<protein>
    <recommendedName>
        <fullName evidence="5">PGG domain-containing protein</fullName>
    </recommendedName>
</protein>
<feature type="transmembrane region" description="Helical" evidence="2">
    <location>
        <begin position="80"/>
        <end position="98"/>
    </location>
</feature>
<feature type="transmembrane region" description="Helical" evidence="2">
    <location>
        <begin position="179"/>
        <end position="199"/>
    </location>
</feature>